<keyword evidence="3" id="KW-0560">Oxidoreductase</keyword>
<dbReference type="Gene3D" id="2.60.130.10">
    <property type="entry name" value="Aromatic compound dioxygenase"/>
    <property type="match status" value="1"/>
</dbReference>
<feature type="signal peptide" evidence="4">
    <location>
        <begin position="1"/>
        <end position="27"/>
    </location>
</feature>
<dbReference type="OrthoDB" id="9805815at2"/>
<dbReference type="AlphaFoldDB" id="A0A437RC31"/>
<dbReference type="PROSITE" id="PS51318">
    <property type="entry name" value="TAT"/>
    <property type="match status" value="1"/>
</dbReference>
<comment type="similarity">
    <text evidence="1">Belongs to the intradiol ring-cleavage dioxygenase family.</text>
</comment>
<proteinExistence type="inferred from homology"/>
<evidence type="ECO:0000313" key="6">
    <source>
        <dbReference type="EMBL" id="RVU44257.1"/>
    </source>
</evidence>
<dbReference type="EMBL" id="SACR01000005">
    <property type="protein sequence ID" value="RVU44257.1"/>
    <property type="molecule type" value="Genomic_DNA"/>
</dbReference>
<feature type="chain" id="PRO_5019360432" evidence="4">
    <location>
        <begin position="28"/>
        <end position="218"/>
    </location>
</feature>
<evidence type="ECO:0000256" key="2">
    <source>
        <dbReference type="ARBA" id="ARBA00022964"/>
    </source>
</evidence>
<organism evidence="6 7">
    <name type="scientific">Rubrivivax rivuli</name>
    <dbReference type="NCBI Taxonomy" id="1862385"/>
    <lineage>
        <taxon>Bacteria</taxon>
        <taxon>Pseudomonadati</taxon>
        <taxon>Pseudomonadota</taxon>
        <taxon>Betaproteobacteria</taxon>
        <taxon>Burkholderiales</taxon>
        <taxon>Sphaerotilaceae</taxon>
        <taxon>Rubrivivax</taxon>
    </lineage>
</organism>
<dbReference type="CDD" id="cd00421">
    <property type="entry name" value="intradiol_dioxygenase"/>
    <property type="match status" value="1"/>
</dbReference>
<sequence>MPIEHHPRRRAVLMAAAATALAGPALASSRRALAEMTEGPFYPPRAWREAWPDQDADLSRVRIGEQLLQAQGEHLGLELAVTDTAGRLIDQAEIEIWQCDALAHYRHPRVKAEPGRFDPGFQGFGATRSGAQGLARLRTIKPVPYPGRTPHIHFKLRHASFGELTSQLFVSADPGNEGDFLWRRLKTADRPGLTMVLQPATLDNGLRWMARHTLVVPA</sequence>
<dbReference type="Proteomes" id="UP000285575">
    <property type="component" value="Unassembled WGS sequence"/>
</dbReference>
<dbReference type="Pfam" id="PF00775">
    <property type="entry name" value="Dioxygenase_C"/>
    <property type="match status" value="1"/>
</dbReference>
<dbReference type="RefSeq" id="WP_128229806.1">
    <property type="nucleotide sequence ID" value="NZ_SACR01000005.1"/>
</dbReference>
<evidence type="ECO:0000259" key="5">
    <source>
        <dbReference type="Pfam" id="PF00775"/>
    </source>
</evidence>
<evidence type="ECO:0000256" key="4">
    <source>
        <dbReference type="SAM" id="SignalP"/>
    </source>
</evidence>
<keyword evidence="7" id="KW-1185">Reference proteome</keyword>
<name>A0A437RC31_9BURK</name>
<dbReference type="PANTHER" id="PTHR33711:SF9">
    <property type="entry name" value="PROTOCATECHUATE 3,4-DIOXYGENASE ALPHA CHAIN"/>
    <property type="match status" value="1"/>
</dbReference>
<evidence type="ECO:0000256" key="1">
    <source>
        <dbReference type="ARBA" id="ARBA00007825"/>
    </source>
</evidence>
<feature type="domain" description="Intradiol ring-cleavage dioxygenases" evidence="5">
    <location>
        <begin position="69"/>
        <end position="175"/>
    </location>
</feature>
<dbReference type="InterPro" id="IPR015889">
    <property type="entry name" value="Intradiol_dOase_core"/>
</dbReference>
<dbReference type="SUPFAM" id="SSF49482">
    <property type="entry name" value="Aromatic compound dioxygenase"/>
    <property type="match status" value="1"/>
</dbReference>
<dbReference type="InterPro" id="IPR000627">
    <property type="entry name" value="Intradiol_dOase_C"/>
</dbReference>
<dbReference type="GO" id="GO:0016702">
    <property type="term" value="F:oxidoreductase activity, acting on single donors with incorporation of molecular oxygen, incorporation of two atoms of oxygen"/>
    <property type="evidence" value="ECO:0007669"/>
    <property type="project" value="InterPro"/>
</dbReference>
<dbReference type="GO" id="GO:0008199">
    <property type="term" value="F:ferric iron binding"/>
    <property type="evidence" value="ECO:0007669"/>
    <property type="project" value="InterPro"/>
</dbReference>
<reference evidence="6 7" key="1">
    <citation type="submission" date="2019-01" db="EMBL/GenBank/DDBJ databases">
        <authorList>
            <person name="Chen W.-M."/>
        </authorList>
    </citation>
    <scope>NUCLEOTIDE SEQUENCE [LARGE SCALE GENOMIC DNA]</scope>
    <source>
        <strain evidence="6 7">KYPY4</strain>
    </source>
</reference>
<protein>
    <submittedName>
        <fullName evidence="6">Intradiol ring-cleavage dioxygenase</fullName>
    </submittedName>
</protein>
<gene>
    <name evidence="6" type="ORF">EOE66_16340</name>
</gene>
<dbReference type="PANTHER" id="PTHR33711">
    <property type="entry name" value="DIOXYGENASE, PUTATIVE (AFU_ORTHOLOGUE AFUA_2G02910)-RELATED"/>
    <property type="match status" value="1"/>
</dbReference>
<evidence type="ECO:0000256" key="3">
    <source>
        <dbReference type="ARBA" id="ARBA00023002"/>
    </source>
</evidence>
<keyword evidence="4" id="KW-0732">Signal</keyword>
<comment type="caution">
    <text evidence="6">The sequence shown here is derived from an EMBL/GenBank/DDBJ whole genome shotgun (WGS) entry which is preliminary data.</text>
</comment>
<accession>A0A437RC31</accession>
<keyword evidence="2 6" id="KW-0223">Dioxygenase</keyword>
<dbReference type="InterPro" id="IPR006311">
    <property type="entry name" value="TAT_signal"/>
</dbReference>
<dbReference type="InterPro" id="IPR050770">
    <property type="entry name" value="Intradiol_RC_Dioxygenase"/>
</dbReference>
<evidence type="ECO:0000313" key="7">
    <source>
        <dbReference type="Proteomes" id="UP000285575"/>
    </source>
</evidence>